<evidence type="ECO:0000313" key="9">
    <source>
        <dbReference type="Proteomes" id="UP001500540"/>
    </source>
</evidence>
<dbReference type="InterPro" id="IPR050775">
    <property type="entry name" value="FAD-binding_Monooxygenases"/>
</dbReference>
<keyword evidence="4" id="KW-0274">FAD</keyword>
<evidence type="ECO:0000256" key="4">
    <source>
        <dbReference type="ARBA" id="ARBA00022827"/>
    </source>
</evidence>
<dbReference type="PANTHER" id="PTHR43098">
    <property type="entry name" value="L-ORNITHINE N(5)-MONOOXYGENASE-RELATED"/>
    <property type="match status" value="1"/>
</dbReference>
<dbReference type="Gene3D" id="3.50.50.60">
    <property type="entry name" value="FAD/NAD(P)-binding domain"/>
    <property type="match status" value="2"/>
</dbReference>
<reference evidence="9" key="1">
    <citation type="journal article" date="2019" name="Int. J. Syst. Evol. Microbiol.">
        <title>The Global Catalogue of Microorganisms (GCM) 10K type strain sequencing project: providing services to taxonomists for standard genome sequencing and annotation.</title>
        <authorList>
            <consortium name="The Broad Institute Genomics Platform"/>
            <consortium name="The Broad Institute Genome Sequencing Center for Infectious Disease"/>
            <person name="Wu L."/>
            <person name="Ma J."/>
        </authorList>
    </citation>
    <scope>NUCLEOTIDE SEQUENCE [LARGE SCALE GENOMIC DNA]</scope>
    <source>
        <strain evidence="9">JCM 16950</strain>
    </source>
</reference>
<evidence type="ECO:0000256" key="3">
    <source>
        <dbReference type="ARBA" id="ARBA00022630"/>
    </source>
</evidence>
<evidence type="ECO:0000256" key="5">
    <source>
        <dbReference type="ARBA" id="ARBA00022857"/>
    </source>
</evidence>
<organism evidence="8 9">
    <name type="scientific">Microbacterium kribbense</name>
    <dbReference type="NCBI Taxonomy" id="433645"/>
    <lineage>
        <taxon>Bacteria</taxon>
        <taxon>Bacillati</taxon>
        <taxon>Actinomycetota</taxon>
        <taxon>Actinomycetes</taxon>
        <taxon>Micrococcales</taxon>
        <taxon>Microbacteriaceae</taxon>
        <taxon>Microbacterium</taxon>
    </lineage>
</organism>
<gene>
    <name evidence="8" type="ORF">GCM10022240_15040</name>
</gene>
<keyword evidence="7" id="KW-0503">Monooxygenase</keyword>
<evidence type="ECO:0000256" key="2">
    <source>
        <dbReference type="ARBA" id="ARBA00010139"/>
    </source>
</evidence>
<dbReference type="Pfam" id="PF13738">
    <property type="entry name" value="Pyr_redox_3"/>
    <property type="match status" value="1"/>
</dbReference>
<comment type="similarity">
    <text evidence="2">Belongs to the FAD-binding monooxygenase family.</text>
</comment>
<evidence type="ECO:0000256" key="6">
    <source>
        <dbReference type="ARBA" id="ARBA00023002"/>
    </source>
</evidence>
<keyword evidence="5" id="KW-0521">NADP</keyword>
<dbReference type="PRINTS" id="PR00411">
    <property type="entry name" value="PNDRDTASEI"/>
</dbReference>
<dbReference type="InterPro" id="IPR036188">
    <property type="entry name" value="FAD/NAD-bd_sf"/>
</dbReference>
<dbReference type="PANTHER" id="PTHR43098:SF3">
    <property type="entry name" value="L-ORNITHINE N(5)-MONOOXYGENASE-RELATED"/>
    <property type="match status" value="1"/>
</dbReference>
<evidence type="ECO:0000313" key="8">
    <source>
        <dbReference type="EMBL" id="GAA3763655.1"/>
    </source>
</evidence>
<comment type="cofactor">
    <cofactor evidence="1">
        <name>FAD</name>
        <dbReference type="ChEBI" id="CHEBI:57692"/>
    </cofactor>
</comment>
<sequence length="535" mass="59050">MPIDPGVLDVAVVGAGLGGLYAAYRLSASSRRFRVFESAPDVGGTWFYNRYPGARCDVDSLQYSYSFSEDLQQEWVWSERFAGQPEILDYIRHVASRFDLYRHIQFDTRVTSVEWDDRAAHWVITTDQGDTVAAKWVITAVGCLSTPKRPEIDGLESFTGESYYTNSWPHEEPDFVGKRVGVIGTGSSGIQSIPVIAGSAAEVTVYQRTPAYTMPAMNRPLEAAEVAAHKAHYPRHRAQERTSRSGTLVTGHSDSILAASDDEIHRRFEECWHAGSFGCALVSFADIITDREANDRLVAFVRDKVHTIVADKAVASALASWEYPFGSRRVCLDTDYYATFNRPHVHLVDVKKDPIAEVTPRGVRTRSGEREHDVIVYATGFDAFTGTLFRLGIRGRSGVRLEDAWAQGPRTYLGIQSSGFPNLFIVVGPQSPSLVVNVVRAIEQHVDWIMDALDHADAGGITTMEAAPAAETEWVSHVADVGYATLYPVADSYMTNVNVPGKPRVFMPYLGGFGSYGDRISRVAADGYPGFVLSR</sequence>
<keyword evidence="9" id="KW-1185">Reference proteome</keyword>
<evidence type="ECO:0000256" key="1">
    <source>
        <dbReference type="ARBA" id="ARBA00001974"/>
    </source>
</evidence>
<accession>A0ABP7GFX3</accession>
<proteinExistence type="inferred from homology"/>
<protein>
    <submittedName>
        <fullName evidence="8">NAD(P)/FAD-dependent oxidoreductase</fullName>
    </submittedName>
</protein>
<dbReference type="EMBL" id="BAABAF010000005">
    <property type="protein sequence ID" value="GAA3763655.1"/>
    <property type="molecule type" value="Genomic_DNA"/>
</dbReference>
<keyword evidence="6" id="KW-0560">Oxidoreductase</keyword>
<dbReference type="Proteomes" id="UP001500540">
    <property type="component" value="Unassembled WGS sequence"/>
</dbReference>
<evidence type="ECO:0000256" key="7">
    <source>
        <dbReference type="ARBA" id="ARBA00023033"/>
    </source>
</evidence>
<dbReference type="SUPFAM" id="SSF51905">
    <property type="entry name" value="FAD/NAD(P)-binding domain"/>
    <property type="match status" value="2"/>
</dbReference>
<keyword evidence="3" id="KW-0285">Flavoprotein</keyword>
<name>A0ABP7GFX3_9MICO</name>
<dbReference type="RefSeq" id="WP_344782169.1">
    <property type="nucleotide sequence ID" value="NZ_BAABAF010000005.1"/>
</dbReference>
<comment type="caution">
    <text evidence="8">The sequence shown here is derived from an EMBL/GenBank/DDBJ whole genome shotgun (WGS) entry which is preliminary data.</text>
</comment>